<feature type="compositionally biased region" description="Polar residues" evidence="1">
    <location>
        <begin position="726"/>
        <end position="745"/>
    </location>
</feature>
<feature type="compositionally biased region" description="Basic and acidic residues" evidence="1">
    <location>
        <begin position="108"/>
        <end position="118"/>
    </location>
</feature>
<feature type="compositionally biased region" description="Basic and acidic residues" evidence="1">
    <location>
        <begin position="2461"/>
        <end position="2472"/>
    </location>
</feature>
<sequence length="2735" mass="302257">MEENNVSEEAVQSATQEEHPNEKKEQNEENAPSGENAPNEGENEPSGEKTLTAEDFQYDENKIVYTKNEFLYAYVELILNEKGLGEDHDIPLCSNQFKFPELLNDVRKGEDENNHLGGEEGENGPSRNNAIGDEEDGGGAHNKYHHYRNFAERISASSAFYNNENDSRRIKNDFFTRDANNFMNKGNLQDSTDSNNPMSNQNRRNNHLQKNNRFSKFFDGGNTDTLNIGGGNNGNNNNNSGNHPYGGSKNQFEGGPGEGTTRNNFTRRMNFHTDGSNPAFVSQNSAGNNTLGSNPMGITSGANKTLWREFDKGISSWRSSKTNNKTNENVKNDAKMRNSPKAFSKSFADNMKMTSPSTQNSDDENENNNDMARNINRTNYPKDKGPMHMKREDMFSDQSFAYKNLHMNNSMGQMSNSAAFISHFNNNTANGSSAAGAATSGGATAGGGYGYQVGVNSMGRHAQENNDGVRSNAVGGDNAANKRSVENIPGSLNHSNAQNKNFNFTSPSSAFYGNKGISNSGGPKKGYNDLHNMTGTNAPVSAAAFIASSGGMAGINNVNATDDWKMKKYKKIPTSGSNPEQQQQSQQARMGEEKAKRRDGRNEFTNMFMNKGNDSNKLNMHSMGSMQDINLYSYGGNTASGGVHHTNVTHNVKGGGAGNFSNAEMISSDMKDGRGNHIIDEMNRTGPNGMSDALHNSMGRKMRRGEGGMGGNFSAAHDMMRGSPGHASSGNNQSGIGSTPFNTNRGAKGNQKRETKNEKNVMEDDWSNIRRKPSFVDNKKATDDFMWHKMSEQFDKNNKMSFDSIYLKTDQSAVASLTRGLNYDHSKVGGANNERNESTEGTNHTLSGNVGGNLSSSAFPPLKAKKANDGSLPGFTANIGGLKSNEQQKGASNLHPSAEGKPSDGNGNNKITSEKGKKKKKGDKDGAKGGENSQQNGQQNGQMKGPGENVKMNPKDTSNDNIYNSFHEGKNSALHESSYYKFALNEKKYVHKNNDLNVNPTANVVNVNKSKNVNEKKELIFNKFLDVDKINLQEEHRGMMMVAQKIDEHDLCRESNQQPYRIMSTSSSTQQRSQQAQQSQHNYGGLHPTHGNIIGKTDKRNFFDTNRNTKAGYPFQEKENNNNNSSSSLNERYFLANRYAKYDHFRSRKIPEDRESMMGGIPQESLLQKIKRKNMSTVQSMNNLSNPNDVHCANNMRNLDNADHTNNLNNSSANDGILSQQSNHKEHGGVPLPISHLNQQFNPNHFQNNRNGSLIDLANSPNCMEESMSTNNISYLLSVLNNAEATAAATTSGGVAALRSTQAATNRNGSALLTSTMKDGRPIHLNLSQAHMNNQKYYTTADIDRSNGEVPVDKEELTMMEKQNILLRTIMNKIKMEENIYNKLSESEKEELLKELILTNAKRVDPYGYGQEDTSSSSPLLSMIGKNLYHQGTETSGDLEETHLNLKNTTTSMELINHMYGGSADVKRMNNRSNVATTNMVSSPFGNNYTKGGEDDGDDGNKDQCNLKNNINNMSENEAFSYAQEVDYAGRHLLYEDGKMKAPVDHGEKDDHSISQVNTVPPVQSNKKSSFMNVSRWLKYFSRDKGSDEVEGTQVSTKEKVMQINEAHHMHDKNDGSSNNKGNPSEGAGLVAIGYGYNNQGRNVQQKVHNNNNADYRADSSNHLHEEAEVVKTILGAMKEENKHQLYNRVDIISSPPCALNEKVSTGIHPGRNIVEDFSHKGMNSTVEGTQKNSDNHNSVDISNNHYMHIINRINKIRGDVWQYKDPAGNVQGPFSSELMFYWWSLKYFPQNLPIRFNENMPWVSFNEMFPPGTFPFVFPLTSFSKNNYNMVKKDNEHCSSAQQNNDLNNNMEGFKRRSPLEGNRLNSGGEDNSDTKNYLHANVTASHLSSMNGLKHLNHLIKSQDNLSAKSYNMDVTKNPGGMILTQPDGTTRTTCMYNDKEYADVRDGGKPKSEVRIPERGERDHTPRRTINSTSSGTSARTDKEVTDMEKNLPSDDDHHRDDNIKTATHSYKATGNMQSQNNYAGAHHSVVVPPISTEAAIGTQKFSANYKDGRNVMDNLSHHTRGNVSRFAESISHHDTKLPIGEKGTNRPQKEADQDEDPFSSTIRWMPEKMTNFPKMFEFALNEEEPKEAGEKFSPGGISPQLNKNTVALRNKNQHRATDEEEEEEVSTKLRDYNNSNLNDKQMNKYTASHSLNVKSGNDQPSDKVNTQAKSNNVVSDETLQAPLNDANYKRNVAHHEGGGKAKAKMVPSTVGSGKQAKDDKATTRKPQEEEETSEGYATMKKEKKGKKGKREKGEKADKTDKADKANKVEKTEKNRNKTNESAKAKEKNHQQMDDTASVSGTHWEEAKKKRKGDDSNKTKADEGEKEVTKKTNNTKKKKKECSAEVVGKNGEATLPQQLVPEEQQHREKKAKKEGKKADTSKAGTSIAPSTSIAPNEANAVNTANTASSGNAKGTEKKTEKMKWSITGERKIDKLVDIMKGEQKSVNMKIKIENSKKKMAGIANGNNASGANGTVKKSGWDVSFNTNVKNSDNVNFPHLSTGGGNKQSKAKTGAKGSLPSKVNSQNKDTANATSSGSGGTMAPFSMAAENNNAKGGVSAKNNTDISNKKQSEKKKWKSGGGDMQMSEEDKKFPPLLNSTSVKVESTKKKTNSPSDREITDLKQLTSLCKLPLDDSLLNFLKNFKKADEIYAFLQHSVEDKKKLTQFAKEFIKINSKNDVSGQTTKKKK</sequence>
<evidence type="ECO:0000313" key="4">
    <source>
        <dbReference type="Proteomes" id="UP000195012"/>
    </source>
</evidence>
<protein>
    <recommendedName>
        <fullName evidence="2">GYF domain-containing protein</fullName>
    </recommendedName>
</protein>
<dbReference type="InterPro" id="IPR035445">
    <property type="entry name" value="GYF-like_dom_sf"/>
</dbReference>
<feature type="region of interest" description="Disordered" evidence="1">
    <location>
        <begin position="108"/>
        <end position="143"/>
    </location>
</feature>
<feature type="compositionally biased region" description="Basic and acidic residues" evidence="1">
    <location>
        <begin position="2263"/>
        <end position="2275"/>
    </location>
</feature>
<feature type="compositionally biased region" description="Basic and acidic residues" evidence="1">
    <location>
        <begin position="1543"/>
        <end position="1553"/>
    </location>
</feature>
<feature type="region of interest" description="Disordered" evidence="1">
    <location>
        <begin position="1"/>
        <end position="54"/>
    </location>
</feature>
<dbReference type="PROSITE" id="PS50829">
    <property type="entry name" value="GYF"/>
    <property type="match status" value="1"/>
</dbReference>
<feature type="region of interest" description="Disordered" evidence="1">
    <location>
        <begin position="823"/>
        <end position="966"/>
    </location>
</feature>
<feature type="compositionally biased region" description="Basic and acidic residues" evidence="1">
    <location>
        <begin position="751"/>
        <end position="762"/>
    </location>
</feature>
<feature type="compositionally biased region" description="Basic and acidic residues" evidence="1">
    <location>
        <begin position="2350"/>
        <end position="2377"/>
    </location>
</feature>
<feature type="compositionally biased region" description="Basic and acidic residues" evidence="1">
    <location>
        <begin position="1945"/>
        <end position="1969"/>
    </location>
</feature>
<feature type="compositionally biased region" description="Polar residues" evidence="1">
    <location>
        <begin position="884"/>
        <end position="895"/>
    </location>
</feature>
<dbReference type="SUPFAM" id="SSF55277">
    <property type="entry name" value="GYF domain"/>
    <property type="match status" value="1"/>
</dbReference>
<reference evidence="3 4" key="1">
    <citation type="submission" date="2017-05" db="EMBL/GenBank/DDBJ databases">
        <title>PacBio assembly of a Plasmodium knowlesi genome sequence with Hi-C correction and manual annotation of the SICAvar gene family.</title>
        <authorList>
            <person name="Lapp S.A."/>
            <person name="Geraldo J.A."/>
            <person name="Chien J.-T."/>
            <person name="Ay F."/>
            <person name="Pakala S.B."/>
            <person name="Batugedara G."/>
            <person name="Humphrey J.C."/>
            <person name="Debarry J.D."/>
            <person name="Le Roch K.G."/>
            <person name="Galinski M.R."/>
            <person name="Kissinger J.C."/>
        </authorList>
    </citation>
    <scope>NUCLEOTIDE SEQUENCE [LARGE SCALE GENOMIC DNA]</scope>
    <source>
        <strain evidence="4">Malayan Strain Pk1 (A+)</strain>
    </source>
</reference>
<dbReference type="Proteomes" id="UP000195012">
    <property type="component" value="Unassembled WGS sequence"/>
</dbReference>
<feature type="region of interest" description="Disordered" evidence="1">
    <location>
        <begin position="462"/>
        <end position="497"/>
    </location>
</feature>
<dbReference type="Pfam" id="PF02213">
    <property type="entry name" value="GYF"/>
    <property type="match status" value="1"/>
</dbReference>
<evidence type="ECO:0000259" key="2">
    <source>
        <dbReference type="PROSITE" id="PS50829"/>
    </source>
</evidence>
<feature type="compositionally biased region" description="Low complexity" evidence="1">
    <location>
        <begin position="846"/>
        <end position="857"/>
    </location>
</feature>
<feature type="region of interest" description="Disordered" evidence="1">
    <location>
        <begin position="2535"/>
        <end position="2664"/>
    </location>
</feature>
<feature type="compositionally biased region" description="Polar residues" evidence="1">
    <location>
        <begin position="603"/>
        <end position="616"/>
    </location>
</feature>
<feature type="compositionally biased region" description="Polar residues" evidence="1">
    <location>
        <begin position="1971"/>
        <end position="1982"/>
    </location>
</feature>
<feature type="region of interest" description="Disordered" evidence="1">
    <location>
        <begin position="1477"/>
        <end position="1504"/>
    </location>
</feature>
<comment type="caution">
    <text evidence="3">The sequence shown here is derived from an EMBL/GenBank/DDBJ whole genome shotgun (WGS) entry which is preliminary data.</text>
</comment>
<feature type="region of interest" description="Disordered" evidence="1">
    <location>
        <begin position="1204"/>
        <end position="1229"/>
    </location>
</feature>
<feature type="compositionally biased region" description="Polar residues" evidence="1">
    <location>
        <begin position="1477"/>
        <end position="1490"/>
    </location>
</feature>
<feature type="region of interest" description="Disordered" evidence="1">
    <location>
        <begin position="316"/>
        <end position="387"/>
    </location>
</feature>
<feature type="region of interest" description="Disordered" evidence="1">
    <location>
        <begin position="2157"/>
        <end position="2472"/>
    </location>
</feature>
<feature type="compositionally biased region" description="Polar residues" evidence="1">
    <location>
        <begin position="1840"/>
        <end position="1852"/>
    </location>
</feature>
<gene>
    <name evidence="3" type="ORF">PKNOH_S130212700</name>
</gene>
<feature type="region of interest" description="Disordered" evidence="1">
    <location>
        <begin position="1543"/>
        <end position="1567"/>
    </location>
</feature>
<dbReference type="SMART" id="SM00444">
    <property type="entry name" value="GYF"/>
    <property type="match status" value="1"/>
</dbReference>
<feature type="compositionally biased region" description="Polar residues" evidence="1">
    <location>
        <begin position="1204"/>
        <end position="1222"/>
    </location>
</feature>
<feature type="compositionally biased region" description="Basic and acidic residues" evidence="1">
    <location>
        <begin position="1983"/>
        <end position="2006"/>
    </location>
</feature>
<feature type="compositionally biased region" description="Polar residues" evidence="1">
    <location>
        <begin position="2180"/>
        <end position="2226"/>
    </location>
</feature>
<feature type="compositionally biased region" description="Basic and acidic residues" evidence="1">
    <location>
        <begin position="16"/>
        <end position="27"/>
    </location>
</feature>
<dbReference type="EMBL" id="NETL01000027">
    <property type="protein sequence ID" value="OTN64786.1"/>
    <property type="molecule type" value="Genomic_DNA"/>
</dbReference>
<feature type="compositionally biased region" description="Low complexity" evidence="1">
    <location>
        <begin position="194"/>
        <end position="203"/>
    </location>
</feature>
<feature type="region of interest" description="Disordered" evidence="1">
    <location>
        <begin position="1945"/>
        <end position="2006"/>
    </location>
</feature>
<feature type="region of interest" description="Disordered" evidence="1">
    <location>
        <begin position="1062"/>
        <end position="1128"/>
    </location>
</feature>
<organism evidence="3 4">
    <name type="scientific">Plasmodium knowlesi</name>
    <dbReference type="NCBI Taxonomy" id="5850"/>
    <lineage>
        <taxon>Eukaryota</taxon>
        <taxon>Sar</taxon>
        <taxon>Alveolata</taxon>
        <taxon>Apicomplexa</taxon>
        <taxon>Aconoidasida</taxon>
        <taxon>Haemosporida</taxon>
        <taxon>Plasmodiidae</taxon>
        <taxon>Plasmodium</taxon>
        <taxon>Plasmodium (Plasmodium)</taxon>
    </lineage>
</organism>
<feature type="region of interest" description="Disordered" evidence="1">
    <location>
        <begin position="570"/>
        <end position="616"/>
    </location>
</feature>
<feature type="compositionally biased region" description="Polar residues" evidence="1">
    <location>
        <begin position="2595"/>
        <end position="2612"/>
    </location>
</feature>
<feature type="region of interest" description="Disordered" evidence="1">
    <location>
        <begin position="1840"/>
        <end position="1875"/>
    </location>
</feature>
<evidence type="ECO:0000256" key="1">
    <source>
        <dbReference type="SAM" id="MobiDB-lite"/>
    </source>
</evidence>
<feature type="compositionally biased region" description="Polar residues" evidence="1">
    <location>
        <begin position="181"/>
        <end position="193"/>
    </location>
</feature>
<dbReference type="VEuPathDB" id="PlasmoDB:PKNOH_S130212700"/>
<feature type="region of interest" description="Disordered" evidence="1">
    <location>
        <begin position="2078"/>
        <end position="2107"/>
    </location>
</feature>
<name>A0A1Y3DNH1_PLAKN</name>
<dbReference type="InterPro" id="IPR003169">
    <property type="entry name" value="GYF"/>
</dbReference>
<dbReference type="VEuPathDB" id="PlasmoDB:PKA1H_110052500"/>
<dbReference type="VEuPathDB" id="PlasmoDB:PKNH_1146000"/>
<feature type="domain" description="GYF" evidence="2">
    <location>
        <begin position="1759"/>
        <end position="1807"/>
    </location>
</feature>
<feature type="compositionally biased region" description="Polar residues" evidence="1">
    <location>
        <begin position="2567"/>
        <end position="2582"/>
    </location>
</feature>
<feature type="compositionally biased region" description="Low complexity" evidence="1">
    <location>
        <begin position="1064"/>
        <end position="1080"/>
    </location>
</feature>
<dbReference type="OrthoDB" id="48509at2759"/>
<feature type="compositionally biased region" description="Low complexity" evidence="1">
    <location>
        <begin position="368"/>
        <end position="379"/>
    </location>
</feature>
<accession>A0A1Y3DNH1</accession>
<feature type="compositionally biased region" description="Low complexity" evidence="1">
    <location>
        <begin position="930"/>
        <end position="947"/>
    </location>
</feature>
<dbReference type="Gene3D" id="3.30.1490.40">
    <property type="match status" value="1"/>
</dbReference>
<feature type="region of interest" description="Disordered" evidence="1">
    <location>
        <begin position="2132"/>
        <end position="2151"/>
    </location>
</feature>
<feature type="compositionally biased region" description="Polar residues" evidence="1">
    <location>
        <begin position="2429"/>
        <end position="2440"/>
    </location>
</feature>
<dbReference type="eggNOG" id="ENOG502QQBH">
    <property type="taxonomic scope" value="Eukaryota"/>
</dbReference>
<proteinExistence type="predicted"/>
<feature type="compositionally biased region" description="Basic and acidic residues" evidence="1">
    <location>
        <begin position="2299"/>
        <end position="2340"/>
    </location>
</feature>
<evidence type="ECO:0000313" key="3">
    <source>
        <dbReference type="EMBL" id="OTN64786.1"/>
    </source>
</evidence>
<dbReference type="OMA" id="MWHKMSE"/>
<feature type="compositionally biased region" description="Basic residues" evidence="1">
    <location>
        <begin position="2289"/>
        <end position="2298"/>
    </location>
</feature>
<feature type="region of interest" description="Disordered" evidence="1">
    <location>
        <begin position="721"/>
        <end position="766"/>
    </location>
</feature>
<feature type="region of interest" description="Disordered" evidence="1">
    <location>
        <begin position="181"/>
        <end position="209"/>
    </location>
</feature>
<feature type="compositionally biased region" description="Low complexity" evidence="1">
    <location>
        <begin position="234"/>
        <end position="247"/>
    </location>
</feature>
<feature type="region of interest" description="Disordered" evidence="1">
    <location>
        <begin position="223"/>
        <end position="264"/>
    </location>
</feature>
<feature type="compositionally biased region" description="Polar residues" evidence="1">
    <location>
        <begin position="1554"/>
        <end position="1567"/>
    </location>
</feature>
<feature type="compositionally biased region" description="Basic and acidic residues" evidence="1">
    <location>
        <begin position="590"/>
        <end position="602"/>
    </location>
</feature>
<feature type="compositionally biased region" description="Low complexity" evidence="1">
    <location>
        <begin position="2441"/>
        <end position="2459"/>
    </location>
</feature>